<name>A0AAD6F2M0_9TELE</name>
<reference evidence="3" key="1">
    <citation type="submission" date="2022-11" db="EMBL/GenBank/DDBJ databases">
        <title>Chromosome-level genome of Pogonophryne albipinna.</title>
        <authorList>
            <person name="Jo E."/>
        </authorList>
    </citation>
    <scope>NUCLEOTIDE SEQUENCE</scope>
    <source>
        <strain evidence="3">SGF0006</strain>
        <tissue evidence="3">Muscle</tissue>
    </source>
</reference>
<proteinExistence type="predicted"/>
<feature type="region of interest" description="Disordered" evidence="1">
    <location>
        <begin position="89"/>
        <end position="116"/>
    </location>
</feature>
<dbReference type="Pfam" id="PF23602">
    <property type="entry name" value="CS_DNAAF11_C"/>
    <property type="match status" value="1"/>
</dbReference>
<dbReference type="AlphaFoldDB" id="A0AAD6F2M0"/>
<feature type="region of interest" description="Disordered" evidence="1">
    <location>
        <begin position="1"/>
        <end position="20"/>
    </location>
</feature>
<feature type="compositionally biased region" description="Acidic residues" evidence="1">
    <location>
        <begin position="106"/>
        <end position="116"/>
    </location>
</feature>
<evidence type="ECO:0000259" key="2">
    <source>
        <dbReference type="Pfam" id="PF23602"/>
    </source>
</evidence>
<evidence type="ECO:0000313" key="4">
    <source>
        <dbReference type="Proteomes" id="UP001219934"/>
    </source>
</evidence>
<dbReference type="EMBL" id="JAPTMU010000500">
    <property type="protein sequence ID" value="KAJ4918420.1"/>
    <property type="molecule type" value="Genomic_DNA"/>
</dbReference>
<feature type="compositionally biased region" description="Polar residues" evidence="1">
    <location>
        <begin position="10"/>
        <end position="20"/>
    </location>
</feature>
<sequence length="116" mass="12906">MLLPAEVKPDSSTALRSQTSGHLVLNMPRAEGEIKVTKKVPRPPIAPQQKRIGSQEDDRRKLNKVPELLEVDPSKHTVVDLNIVRSLKQQEAPPPEAEKRCFSDGFVDDPDVPPLI</sequence>
<dbReference type="Proteomes" id="UP001219934">
    <property type="component" value="Unassembled WGS sequence"/>
</dbReference>
<evidence type="ECO:0000313" key="3">
    <source>
        <dbReference type="EMBL" id="KAJ4918420.1"/>
    </source>
</evidence>
<organism evidence="3 4">
    <name type="scientific">Pogonophryne albipinna</name>
    <dbReference type="NCBI Taxonomy" id="1090488"/>
    <lineage>
        <taxon>Eukaryota</taxon>
        <taxon>Metazoa</taxon>
        <taxon>Chordata</taxon>
        <taxon>Craniata</taxon>
        <taxon>Vertebrata</taxon>
        <taxon>Euteleostomi</taxon>
        <taxon>Actinopterygii</taxon>
        <taxon>Neopterygii</taxon>
        <taxon>Teleostei</taxon>
        <taxon>Neoteleostei</taxon>
        <taxon>Acanthomorphata</taxon>
        <taxon>Eupercaria</taxon>
        <taxon>Perciformes</taxon>
        <taxon>Notothenioidei</taxon>
        <taxon>Pogonophryne</taxon>
    </lineage>
</organism>
<keyword evidence="4" id="KW-1185">Reference proteome</keyword>
<evidence type="ECO:0000256" key="1">
    <source>
        <dbReference type="SAM" id="MobiDB-lite"/>
    </source>
</evidence>
<feature type="domain" description="Dynein axonemal assembly factor 11-like CS" evidence="2">
    <location>
        <begin position="2"/>
        <end position="29"/>
    </location>
</feature>
<protein>
    <recommendedName>
        <fullName evidence="2">Dynein axonemal assembly factor 11-like CS domain-containing protein</fullName>
    </recommendedName>
</protein>
<comment type="caution">
    <text evidence="3">The sequence shown here is derived from an EMBL/GenBank/DDBJ whole genome shotgun (WGS) entry which is preliminary data.</text>
</comment>
<dbReference type="InterPro" id="IPR056496">
    <property type="entry name" value="CS_DNAAF11_C"/>
</dbReference>
<accession>A0AAD6F2M0</accession>
<gene>
    <name evidence="3" type="ORF">JOQ06_000694</name>
</gene>
<feature type="region of interest" description="Disordered" evidence="1">
    <location>
        <begin position="27"/>
        <end position="59"/>
    </location>
</feature>